<dbReference type="EMBL" id="JABVED010000001">
    <property type="protein sequence ID" value="MBC6445815.1"/>
    <property type="molecule type" value="Genomic_DNA"/>
</dbReference>
<dbReference type="NCBIfam" id="NF047509">
    <property type="entry name" value="Rv3131_FMN_oxido"/>
    <property type="match status" value="1"/>
</dbReference>
<evidence type="ECO:0000313" key="3">
    <source>
        <dbReference type="Proteomes" id="UP000734823"/>
    </source>
</evidence>
<dbReference type="Gene3D" id="3.40.109.10">
    <property type="entry name" value="NADH Oxidase"/>
    <property type="match status" value="1"/>
</dbReference>
<comment type="caution">
    <text evidence="2">The sequence shown here is derived from an EMBL/GenBank/DDBJ whole genome shotgun (WGS) entry which is preliminary data.</text>
</comment>
<evidence type="ECO:0000313" key="2">
    <source>
        <dbReference type="EMBL" id="MBC6445815.1"/>
    </source>
</evidence>
<evidence type="ECO:0000259" key="1">
    <source>
        <dbReference type="Pfam" id="PF00881"/>
    </source>
</evidence>
<dbReference type="Proteomes" id="UP000734823">
    <property type="component" value="Unassembled WGS sequence"/>
</dbReference>
<name>A0ABR7KZL2_9PSEU</name>
<dbReference type="PANTHER" id="PTHR23026">
    <property type="entry name" value="NADPH NITROREDUCTASE"/>
    <property type="match status" value="1"/>
</dbReference>
<keyword evidence="3" id="KW-1185">Reference proteome</keyword>
<proteinExistence type="predicted"/>
<dbReference type="InterPro" id="IPR050627">
    <property type="entry name" value="Nitroreductase/BluB"/>
</dbReference>
<dbReference type="InterPro" id="IPR029479">
    <property type="entry name" value="Nitroreductase"/>
</dbReference>
<organism evidence="2 3">
    <name type="scientific">Actinokineospora xionganensis</name>
    <dbReference type="NCBI Taxonomy" id="2684470"/>
    <lineage>
        <taxon>Bacteria</taxon>
        <taxon>Bacillati</taxon>
        <taxon>Actinomycetota</taxon>
        <taxon>Actinomycetes</taxon>
        <taxon>Pseudonocardiales</taxon>
        <taxon>Pseudonocardiaceae</taxon>
        <taxon>Actinokineospora</taxon>
    </lineage>
</organism>
<feature type="domain" description="Nitroreductase" evidence="1">
    <location>
        <begin position="214"/>
        <end position="289"/>
    </location>
</feature>
<dbReference type="PANTHER" id="PTHR23026:SF123">
    <property type="entry name" value="NAD(P)H NITROREDUCTASE RV3131-RELATED"/>
    <property type="match status" value="1"/>
</dbReference>
<reference evidence="2 3" key="1">
    <citation type="submission" date="2020-06" db="EMBL/GenBank/DDBJ databases">
        <title>Actinokineospora xiongansis sp. nov., isolated from soil of Baiyangdian.</title>
        <authorList>
            <person name="Zhang X."/>
        </authorList>
    </citation>
    <scope>NUCLEOTIDE SEQUENCE [LARGE SCALE GENOMIC DNA]</scope>
    <source>
        <strain evidence="2 3">HBU206404</strain>
    </source>
</reference>
<protein>
    <submittedName>
        <fullName evidence="2">Nitroreductase family protein</fullName>
    </submittedName>
</protein>
<gene>
    <name evidence="2" type="ORF">GPZ80_01350</name>
</gene>
<dbReference type="SUPFAM" id="SSF55469">
    <property type="entry name" value="FMN-dependent nitroreductase-like"/>
    <property type="match status" value="2"/>
</dbReference>
<dbReference type="Pfam" id="PF00881">
    <property type="entry name" value="Nitroreductase"/>
    <property type="match status" value="1"/>
</dbReference>
<dbReference type="InterPro" id="IPR000415">
    <property type="entry name" value="Nitroreductase-like"/>
</dbReference>
<accession>A0ABR7KZL2</accession>
<sequence length="315" mass="34151">MAAAVSRAPSVHNTQPWFLETHGRTASLFERFDLKLPHHDRAGRDRMISCGAAVTNLRLAVRRLGWAATVAEFADPDRPDEVARVRAGARVTPTGRELELFQAIARRHSCRGRFSGTPSKEEIFALVHASSTPGLNAHVVRDAGEVRALAHRLVYAGTTLQHDRAYLRELAAWTIDGSHPTSDGIPEANLPHGSLPWTGLVGPSTRIPDEDVLAERIAAETQLIVLTVGDGRSDHLHAGMALQEIWLAATAAGLAASVLTQPLHLHEVRAGLIEAMDLPGYPQAILRVGLPSGEVLPTPRRPLTEVIRHRTKGTT</sequence>